<reference evidence="1" key="1">
    <citation type="submission" date="2016-07" db="EMBL/GenBank/DDBJ databases">
        <title>Microvirga ossetica sp. nov. a new species of rhizobia isolated from root nodules of the legume species Vicia alpestris Steven originated from North Ossetia region in the Caucasus.</title>
        <authorList>
            <person name="Safronova V.I."/>
            <person name="Kuznetsova I.G."/>
            <person name="Sazanova A.L."/>
            <person name="Belimov A."/>
            <person name="Andronov E."/>
            <person name="Osledkin Y.S."/>
            <person name="Onishchuk O.P."/>
            <person name="Kurchak O.N."/>
            <person name="Shaposhnikov A.I."/>
            <person name="Willems A."/>
            <person name="Tikhonovich I.A."/>
        </authorList>
    </citation>
    <scope>NUCLEOTIDE SEQUENCE [LARGE SCALE GENOMIC DNA]</scope>
    <source>
        <strain evidence="1">V5/3M</strain>
    </source>
</reference>
<gene>
    <name evidence="1" type="ORF">BB934_05195</name>
</gene>
<dbReference type="AlphaFoldDB" id="A0A1B2ECU4"/>
<protein>
    <submittedName>
        <fullName evidence="1">Uncharacterized protein</fullName>
    </submittedName>
</protein>
<accession>A0A1B2ECU4</accession>
<organism evidence="1">
    <name type="scientific">Microvirga ossetica</name>
    <dbReference type="NCBI Taxonomy" id="1882682"/>
    <lineage>
        <taxon>Bacteria</taxon>
        <taxon>Pseudomonadati</taxon>
        <taxon>Pseudomonadota</taxon>
        <taxon>Alphaproteobacteria</taxon>
        <taxon>Hyphomicrobiales</taxon>
        <taxon>Methylobacteriaceae</taxon>
        <taxon>Microvirga</taxon>
    </lineage>
</organism>
<sequence>MIVTPFEIGQMRMFPEAIDPEHPISSHTITRILSGIGGKIYYRDALRLHTRDSVKGRSEDVRLNMRLLRRL</sequence>
<dbReference type="KEGG" id="moc:BB934_05195"/>
<proteinExistence type="predicted"/>
<evidence type="ECO:0000313" key="1">
    <source>
        <dbReference type="EMBL" id="ANY77702.1"/>
    </source>
</evidence>
<dbReference type="EMBL" id="CP016616">
    <property type="protein sequence ID" value="ANY77702.1"/>
    <property type="molecule type" value="Genomic_DNA"/>
</dbReference>
<name>A0A1B2ECU4_9HYPH</name>